<evidence type="ECO:0000256" key="1">
    <source>
        <dbReference type="SAM" id="MobiDB-lite"/>
    </source>
</evidence>
<keyword evidence="3" id="KW-1185">Reference proteome</keyword>
<feature type="compositionally biased region" description="Low complexity" evidence="1">
    <location>
        <begin position="16"/>
        <end position="29"/>
    </location>
</feature>
<proteinExistence type="predicted"/>
<evidence type="ECO:0000313" key="2">
    <source>
        <dbReference type="EMBL" id="PYI32278.1"/>
    </source>
</evidence>
<accession>A0A2V5I693</accession>
<feature type="region of interest" description="Disordered" evidence="1">
    <location>
        <begin position="1"/>
        <end position="45"/>
    </location>
</feature>
<dbReference type="AlphaFoldDB" id="A0A2V5I693"/>
<organism evidence="2 3">
    <name type="scientific">Aspergillus indologenus CBS 114.80</name>
    <dbReference type="NCBI Taxonomy" id="1450541"/>
    <lineage>
        <taxon>Eukaryota</taxon>
        <taxon>Fungi</taxon>
        <taxon>Dikarya</taxon>
        <taxon>Ascomycota</taxon>
        <taxon>Pezizomycotina</taxon>
        <taxon>Eurotiomycetes</taxon>
        <taxon>Eurotiomycetidae</taxon>
        <taxon>Eurotiales</taxon>
        <taxon>Aspergillaceae</taxon>
        <taxon>Aspergillus</taxon>
        <taxon>Aspergillus subgen. Circumdati</taxon>
    </lineage>
</organism>
<sequence>MGKTKFPYQQKEHDAQQNSTTTGEESTTNPALHPKATHSEKWLFDREPRLASAPAWPVFPPLGPATPVIPPPLPFAQRLSRTARVAAATAARGAVSSIIRTTSAGRATGPAPTVLHNRSASINIPQTTVEQEATEEAHNSDLAVDTTLTDDELQEMLKKRPAMRKIFPRYFTSRGYLRKAY</sequence>
<dbReference type="EMBL" id="KZ825494">
    <property type="protein sequence ID" value="PYI32278.1"/>
    <property type="molecule type" value="Genomic_DNA"/>
</dbReference>
<gene>
    <name evidence="2" type="ORF">BP00DRAFT_414853</name>
</gene>
<reference evidence="2 3" key="1">
    <citation type="submission" date="2018-02" db="EMBL/GenBank/DDBJ databases">
        <title>The genomes of Aspergillus section Nigri reveals drivers in fungal speciation.</title>
        <authorList>
            <consortium name="DOE Joint Genome Institute"/>
            <person name="Vesth T.C."/>
            <person name="Nybo J."/>
            <person name="Theobald S."/>
            <person name="Brandl J."/>
            <person name="Frisvad J.C."/>
            <person name="Nielsen K.F."/>
            <person name="Lyhne E.K."/>
            <person name="Kogle M.E."/>
            <person name="Kuo A."/>
            <person name="Riley R."/>
            <person name="Clum A."/>
            <person name="Nolan M."/>
            <person name="Lipzen A."/>
            <person name="Salamov A."/>
            <person name="Henrissat B."/>
            <person name="Wiebenga A."/>
            <person name="De vries R.P."/>
            <person name="Grigoriev I.V."/>
            <person name="Mortensen U.H."/>
            <person name="Andersen M.R."/>
            <person name="Baker S.E."/>
        </authorList>
    </citation>
    <scope>NUCLEOTIDE SEQUENCE [LARGE SCALE GENOMIC DNA]</scope>
    <source>
        <strain evidence="2 3">CBS 114.80</strain>
    </source>
</reference>
<name>A0A2V5I693_9EURO</name>
<dbReference type="Proteomes" id="UP000248817">
    <property type="component" value="Unassembled WGS sequence"/>
</dbReference>
<protein>
    <submittedName>
        <fullName evidence="2">Uncharacterized protein</fullName>
    </submittedName>
</protein>
<evidence type="ECO:0000313" key="3">
    <source>
        <dbReference type="Proteomes" id="UP000248817"/>
    </source>
</evidence>